<sequence length="142" mass="16284">MLNNQIQALALLASGAGSVVSIILLIPRDRPWHIAALTLLSWASRVEHSTKKATLFKSDKMGGRARHRHQHDQGRSGFRRHTRPHYVYPLQYQACTLLHAHRTPYRRFKSGTRFPLFVHATHAYSHRQSLLTCWPPTCGSRL</sequence>
<feature type="region of interest" description="Disordered" evidence="1">
    <location>
        <begin position="59"/>
        <end position="80"/>
    </location>
</feature>
<evidence type="ECO:0000313" key="4">
    <source>
        <dbReference type="Proteomes" id="UP000027195"/>
    </source>
</evidence>
<keyword evidence="2" id="KW-0472">Membrane</keyword>
<keyword evidence="2" id="KW-1133">Transmembrane helix</keyword>
<dbReference type="EMBL" id="KL198037">
    <property type="protein sequence ID" value="KDQ14532.1"/>
    <property type="molecule type" value="Genomic_DNA"/>
</dbReference>
<name>A0A067MRM9_BOTB1</name>
<dbReference type="HOGENOM" id="CLU_1815487_0_0_1"/>
<accession>A0A067MRM9</accession>
<dbReference type="InParanoid" id="A0A067MRM9"/>
<gene>
    <name evidence="3" type="ORF">BOTBODRAFT_345173</name>
</gene>
<protein>
    <submittedName>
        <fullName evidence="3">Uncharacterized protein</fullName>
    </submittedName>
</protein>
<organism evidence="3 4">
    <name type="scientific">Botryobasidium botryosum (strain FD-172 SS1)</name>
    <dbReference type="NCBI Taxonomy" id="930990"/>
    <lineage>
        <taxon>Eukaryota</taxon>
        <taxon>Fungi</taxon>
        <taxon>Dikarya</taxon>
        <taxon>Basidiomycota</taxon>
        <taxon>Agaricomycotina</taxon>
        <taxon>Agaricomycetes</taxon>
        <taxon>Cantharellales</taxon>
        <taxon>Botryobasidiaceae</taxon>
        <taxon>Botryobasidium</taxon>
    </lineage>
</organism>
<proteinExistence type="predicted"/>
<evidence type="ECO:0000256" key="2">
    <source>
        <dbReference type="SAM" id="Phobius"/>
    </source>
</evidence>
<dbReference type="AlphaFoldDB" id="A0A067MRM9"/>
<keyword evidence="2" id="KW-0812">Transmembrane</keyword>
<evidence type="ECO:0000256" key="1">
    <source>
        <dbReference type="SAM" id="MobiDB-lite"/>
    </source>
</evidence>
<keyword evidence="4" id="KW-1185">Reference proteome</keyword>
<reference evidence="4" key="1">
    <citation type="journal article" date="2014" name="Proc. Natl. Acad. Sci. U.S.A.">
        <title>Extensive sampling of basidiomycete genomes demonstrates inadequacy of the white-rot/brown-rot paradigm for wood decay fungi.</title>
        <authorList>
            <person name="Riley R."/>
            <person name="Salamov A.A."/>
            <person name="Brown D.W."/>
            <person name="Nagy L.G."/>
            <person name="Floudas D."/>
            <person name="Held B.W."/>
            <person name="Levasseur A."/>
            <person name="Lombard V."/>
            <person name="Morin E."/>
            <person name="Otillar R."/>
            <person name="Lindquist E.A."/>
            <person name="Sun H."/>
            <person name="LaButti K.M."/>
            <person name="Schmutz J."/>
            <person name="Jabbour D."/>
            <person name="Luo H."/>
            <person name="Baker S.E."/>
            <person name="Pisabarro A.G."/>
            <person name="Walton J.D."/>
            <person name="Blanchette R.A."/>
            <person name="Henrissat B."/>
            <person name="Martin F."/>
            <person name="Cullen D."/>
            <person name="Hibbett D.S."/>
            <person name="Grigoriev I.V."/>
        </authorList>
    </citation>
    <scope>NUCLEOTIDE SEQUENCE [LARGE SCALE GENOMIC DNA]</scope>
    <source>
        <strain evidence="4">FD-172 SS1</strain>
    </source>
</reference>
<dbReference type="Proteomes" id="UP000027195">
    <property type="component" value="Unassembled WGS sequence"/>
</dbReference>
<evidence type="ECO:0000313" key="3">
    <source>
        <dbReference type="EMBL" id="KDQ14532.1"/>
    </source>
</evidence>
<feature type="transmembrane region" description="Helical" evidence="2">
    <location>
        <begin position="6"/>
        <end position="26"/>
    </location>
</feature>